<keyword evidence="5" id="KW-1185">Reference proteome</keyword>
<organism evidence="4 5">
    <name type="scientific">Klebsormidium nitens</name>
    <name type="common">Green alga</name>
    <name type="synonym">Ulothrix nitens</name>
    <dbReference type="NCBI Taxonomy" id="105231"/>
    <lineage>
        <taxon>Eukaryota</taxon>
        <taxon>Viridiplantae</taxon>
        <taxon>Streptophyta</taxon>
        <taxon>Klebsormidiophyceae</taxon>
        <taxon>Klebsormidiales</taxon>
        <taxon>Klebsormidiaceae</taxon>
        <taxon>Klebsormidium</taxon>
    </lineage>
</organism>
<dbReference type="InterPro" id="IPR021852">
    <property type="entry name" value="DUF3456"/>
</dbReference>
<evidence type="ECO:0000313" key="4">
    <source>
        <dbReference type="EMBL" id="GAQ86870.1"/>
    </source>
</evidence>
<feature type="chain" id="PRO_5013050362" description="DUF3456 domain-containing protein" evidence="2">
    <location>
        <begin position="26"/>
        <end position="258"/>
    </location>
</feature>
<dbReference type="EMBL" id="DF237266">
    <property type="protein sequence ID" value="GAQ86870.1"/>
    <property type="molecule type" value="Genomic_DNA"/>
</dbReference>
<protein>
    <recommendedName>
        <fullName evidence="3">DUF3456 domain-containing protein</fullName>
    </recommendedName>
</protein>
<evidence type="ECO:0000259" key="3">
    <source>
        <dbReference type="Pfam" id="PF11938"/>
    </source>
</evidence>
<accession>A0A1Y1I7E5</accession>
<dbReference type="Pfam" id="PF11938">
    <property type="entry name" value="DUF3456"/>
    <property type="match status" value="1"/>
</dbReference>
<dbReference type="AlphaFoldDB" id="A0A1Y1I7E5"/>
<evidence type="ECO:0000313" key="5">
    <source>
        <dbReference type="Proteomes" id="UP000054558"/>
    </source>
</evidence>
<feature type="signal peptide" evidence="2">
    <location>
        <begin position="1"/>
        <end position="25"/>
    </location>
</feature>
<proteinExistence type="predicted"/>
<feature type="compositionally biased region" description="Basic residues" evidence="1">
    <location>
        <begin position="245"/>
        <end position="258"/>
    </location>
</feature>
<reference evidence="4 5" key="1">
    <citation type="journal article" date="2014" name="Nat. Commun.">
        <title>Klebsormidium flaccidum genome reveals primary factors for plant terrestrial adaptation.</title>
        <authorList>
            <person name="Hori K."/>
            <person name="Maruyama F."/>
            <person name="Fujisawa T."/>
            <person name="Togashi T."/>
            <person name="Yamamoto N."/>
            <person name="Seo M."/>
            <person name="Sato S."/>
            <person name="Yamada T."/>
            <person name="Mori H."/>
            <person name="Tajima N."/>
            <person name="Moriyama T."/>
            <person name="Ikeuchi M."/>
            <person name="Watanabe M."/>
            <person name="Wada H."/>
            <person name="Kobayashi K."/>
            <person name="Saito M."/>
            <person name="Masuda T."/>
            <person name="Sasaki-Sekimoto Y."/>
            <person name="Mashiguchi K."/>
            <person name="Awai K."/>
            <person name="Shimojima M."/>
            <person name="Masuda S."/>
            <person name="Iwai M."/>
            <person name="Nobusawa T."/>
            <person name="Narise T."/>
            <person name="Kondo S."/>
            <person name="Saito H."/>
            <person name="Sato R."/>
            <person name="Murakawa M."/>
            <person name="Ihara Y."/>
            <person name="Oshima-Yamada Y."/>
            <person name="Ohtaka K."/>
            <person name="Satoh M."/>
            <person name="Sonobe K."/>
            <person name="Ishii M."/>
            <person name="Ohtani R."/>
            <person name="Kanamori-Sato M."/>
            <person name="Honoki R."/>
            <person name="Miyazaki D."/>
            <person name="Mochizuki H."/>
            <person name="Umetsu J."/>
            <person name="Higashi K."/>
            <person name="Shibata D."/>
            <person name="Kamiya Y."/>
            <person name="Sato N."/>
            <person name="Nakamura Y."/>
            <person name="Tabata S."/>
            <person name="Ida S."/>
            <person name="Kurokawa K."/>
            <person name="Ohta H."/>
        </authorList>
    </citation>
    <scope>NUCLEOTIDE SEQUENCE [LARGE SCALE GENOMIC DNA]</scope>
    <source>
        <strain evidence="4 5">NIES-2285</strain>
    </source>
</reference>
<name>A0A1Y1I7E5_KLENI</name>
<dbReference type="Proteomes" id="UP000054558">
    <property type="component" value="Unassembled WGS sequence"/>
</dbReference>
<feature type="region of interest" description="Disordered" evidence="1">
    <location>
        <begin position="234"/>
        <end position="258"/>
    </location>
</feature>
<evidence type="ECO:0000256" key="1">
    <source>
        <dbReference type="SAM" id="MobiDB-lite"/>
    </source>
</evidence>
<sequence>MDHNRCVPALLFLVLNFVLSNSCQGTPNVGTKPLLLDNKHAACSACMEIASFIAYALENPSPELLHQGHVQDMVGGKRVHIPYVKSQHYASDLLEAVCNSSVVARLVRKEDWLGLPYYAPDEVPVYARDAHVEESLFSACEKLTHQLLHPARGIPRLTDIVKAHRAQGAPAFICTNIVPDCRWKDTWSGRLFAGAEQAFAHDPSVLLRLAPFVTIGVTVPVLFGLSFIGRGDSQTDTGNDGGTKAVRKGKSRTKRKHT</sequence>
<feature type="domain" description="DUF3456" evidence="3">
    <location>
        <begin position="43"/>
        <end position="100"/>
    </location>
</feature>
<gene>
    <name evidence="4" type="ORF">KFL_003170090</name>
</gene>
<keyword evidence="2" id="KW-0732">Signal</keyword>
<evidence type="ECO:0000256" key="2">
    <source>
        <dbReference type="SAM" id="SignalP"/>
    </source>
</evidence>
<dbReference type="OMA" id="CARLTTH"/>